<dbReference type="AlphaFoldDB" id="A0A974Y1Q1"/>
<dbReference type="Proteomes" id="UP000639274">
    <property type="component" value="Chromosome"/>
</dbReference>
<dbReference type="RefSeq" id="WP_200610491.1">
    <property type="nucleotide sequence ID" value="NZ_CP071518.1"/>
</dbReference>
<organism evidence="4 5">
    <name type="scientific">Agrilutibacter solisilvae</name>
    <dbReference type="NCBI Taxonomy" id="2763317"/>
    <lineage>
        <taxon>Bacteria</taxon>
        <taxon>Pseudomonadati</taxon>
        <taxon>Pseudomonadota</taxon>
        <taxon>Gammaproteobacteria</taxon>
        <taxon>Lysobacterales</taxon>
        <taxon>Lysobacteraceae</taxon>
        <taxon>Agrilutibacter</taxon>
    </lineage>
</organism>
<keyword evidence="2" id="KW-0472">Membrane</keyword>
<dbReference type="SUPFAM" id="SSF103481">
    <property type="entry name" value="Multidrug resistance efflux transporter EmrE"/>
    <property type="match status" value="2"/>
</dbReference>
<sequence length="324" mass="34210">MTNRAPRGALVAMAVGAALISTSAVFVKWTSVGPTASAFWRMGLAGILLLAWLARPKVRAGWKPSRRVLGLLLAAAVFFAIDLWMWHRSILYVGVGLATLLGNFQVFALAGYGALVLGERGGWRLWAGLLLALAGLALLLAPGWSGFDARFRLGIAFGLGTAVAYGAFLIAFRAGQAQRGSLSNEAMLWWLCLFSATLLLGMTLLGDEKLRPAGAADWGALLAYALIAQVFGWLVIGRVMPKLQAGVLGLCLLLQPLLSYVWDWLLFDAHLGAVELCGLGLSLAGIFLGLARAQSTREAGDGAEAKAAPEVGLRSGAPADGHRD</sequence>
<dbReference type="Pfam" id="PF00892">
    <property type="entry name" value="EamA"/>
    <property type="match status" value="2"/>
</dbReference>
<dbReference type="PANTHER" id="PTHR22911:SF102">
    <property type="entry name" value="MEMBRANE PROTEIN"/>
    <property type="match status" value="1"/>
</dbReference>
<dbReference type="InterPro" id="IPR000620">
    <property type="entry name" value="EamA_dom"/>
</dbReference>
<reference evidence="4 5" key="1">
    <citation type="submission" date="2021-03" db="EMBL/GenBank/DDBJ databases">
        <title>Lysobacter sp. nov. isolated from soil of gangwondo yeongwol, south Korea.</title>
        <authorList>
            <person name="Kim K.R."/>
            <person name="Kim K.H."/>
            <person name="Jeon C.O."/>
        </authorList>
    </citation>
    <scope>NUCLEOTIDE SEQUENCE [LARGE SCALE GENOMIC DNA]</scope>
    <source>
        <strain evidence="4 5">R19</strain>
    </source>
</reference>
<feature type="transmembrane region" description="Helical" evidence="2">
    <location>
        <begin position="125"/>
        <end position="147"/>
    </location>
</feature>
<feature type="transmembrane region" description="Helical" evidence="2">
    <location>
        <begin position="92"/>
        <end position="118"/>
    </location>
</feature>
<evidence type="ECO:0000256" key="1">
    <source>
        <dbReference type="SAM" id="MobiDB-lite"/>
    </source>
</evidence>
<name>A0A974Y1Q1_9GAMM</name>
<feature type="transmembrane region" description="Helical" evidence="2">
    <location>
        <begin position="187"/>
        <end position="206"/>
    </location>
</feature>
<evidence type="ECO:0000313" key="5">
    <source>
        <dbReference type="Proteomes" id="UP000639274"/>
    </source>
</evidence>
<dbReference type="InterPro" id="IPR037185">
    <property type="entry name" value="EmrE-like"/>
</dbReference>
<feature type="transmembrane region" description="Helical" evidence="2">
    <location>
        <begin position="243"/>
        <end position="265"/>
    </location>
</feature>
<evidence type="ECO:0000256" key="2">
    <source>
        <dbReference type="SAM" id="Phobius"/>
    </source>
</evidence>
<feature type="domain" description="EamA" evidence="3">
    <location>
        <begin position="153"/>
        <end position="288"/>
    </location>
</feature>
<dbReference type="EMBL" id="CP071518">
    <property type="protein sequence ID" value="QSX79782.1"/>
    <property type="molecule type" value="Genomic_DNA"/>
</dbReference>
<protein>
    <submittedName>
        <fullName evidence="4">DMT family transporter</fullName>
    </submittedName>
</protein>
<gene>
    <name evidence="4" type="ORF">I8J32_008105</name>
</gene>
<feature type="transmembrane region" description="Helical" evidence="2">
    <location>
        <begin position="68"/>
        <end position="86"/>
    </location>
</feature>
<keyword evidence="2" id="KW-0812">Transmembrane</keyword>
<feature type="transmembrane region" description="Helical" evidence="2">
    <location>
        <begin position="218"/>
        <end position="236"/>
    </location>
</feature>
<dbReference type="GO" id="GO:0016020">
    <property type="term" value="C:membrane"/>
    <property type="evidence" value="ECO:0007669"/>
    <property type="project" value="InterPro"/>
</dbReference>
<keyword evidence="5" id="KW-1185">Reference proteome</keyword>
<proteinExistence type="predicted"/>
<feature type="domain" description="EamA" evidence="3">
    <location>
        <begin position="11"/>
        <end position="140"/>
    </location>
</feature>
<accession>A0A974Y1Q1</accession>
<feature type="region of interest" description="Disordered" evidence="1">
    <location>
        <begin position="301"/>
        <end position="324"/>
    </location>
</feature>
<dbReference type="PANTHER" id="PTHR22911">
    <property type="entry name" value="ACYL-MALONYL CONDENSING ENZYME-RELATED"/>
    <property type="match status" value="1"/>
</dbReference>
<evidence type="ECO:0000259" key="3">
    <source>
        <dbReference type="Pfam" id="PF00892"/>
    </source>
</evidence>
<feature type="transmembrane region" description="Helical" evidence="2">
    <location>
        <begin position="153"/>
        <end position="175"/>
    </location>
</feature>
<evidence type="ECO:0000313" key="4">
    <source>
        <dbReference type="EMBL" id="QSX79782.1"/>
    </source>
</evidence>
<keyword evidence="2" id="KW-1133">Transmembrane helix</keyword>
<feature type="transmembrane region" description="Helical" evidence="2">
    <location>
        <begin position="39"/>
        <end position="56"/>
    </location>
</feature>
<dbReference type="KEGG" id="lsf:I8J32_008105"/>
<feature type="transmembrane region" description="Helical" evidence="2">
    <location>
        <begin position="271"/>
        <end position="291"/>
    </location>
</feature>